<dbReference type="SMART" id="SM00507">
    <property type="entry name" value="HNHc"/>
    <property type="match status" value="1"/>
</dbReference>
<keyword evidence="2" id="KW-0378">Hydrolase</keyword>
<dbReference type="InterPro" id="IPR052892">
    <property type="entry name" value="NA-targeting_endonuclease"/>
</dbReference>
<gene>
    <name evidence="2" type="ORF">ACH407_35575</name>
</gene>
<accession>A0ABW7UM71</accession>
<dbReference type="Gene3D" id="1.10.30.50">
    <property type="match status" value="1"/>
</dbReference>
<keyword evidence="2" id="KW-0255">Endonuclease</keyword>
<reference evidence="2 3" key="1">
    <citation type="submission" date="2024-10" db="EMBL/GenBank/DDBJ databases">
        <title>The Natural Products Discovery Center: Release of the First 8490 Sequenced Strains for Exploring Actinobacteria Biosynthetic Diversity.</title>
        <authorList>
            <person name="Kalkreuter E."/>
            <person name="Kautsar S.A."/>
            <person name="Yang D."/>
            <person name="Bader C.D."/>
            <person name="Teijaro C.N."/>
            <person name="Fluegel L."/>
            <person name="Davis C.M."/>
            <person name="Simpson J.R."/>
            <person name="Lauterbach L."/>
            <person name="Steele A.D."/>
            <person name="Gui C."/>
            <person name="Meng S."/>
            <person name="Li G."/>
            <person name="Viehrig K."/>
            <person name="Ye F."/>
            <person name="Su P."/>
            <person name="Kiefer A.F."/>
            <person name="Nichols A."/>
            <person name="Cepeda A.J."/>
            <person name="Yan W."/>
            <person name="Fan B."/>
            <person name="Jiang Y."/>
            <person name="Adhikari A."/>
            <person name="Zheng C.-J."/>
            <person name="Schuster L."/>
            <person name="Cowan T.M."/>
            <person name="Smanski M.J."/>
            <person name="Chevrette M.G."/>
            <person name="De Carvalho L.P.S."/>
            <person name="Shen B."/>
        </authorList>
    </citation>
    <scope>NUCLEOTIDE SEQUENCE [LARGE SCALE GENOMIC DNA]</scope>
    <source>
        <strain evidence="2 3">NPDC020602</strain>
    </source>
</reference>
<dbReference type="PANTHER" id="PTHR33877:SF1">
    <property type="entry name" value="TYPE IV METHYL-DIRECTED RESTRICTION ENZYME ECOKMCRA"/>
    <property type="match status" value="1"/>
</dbReference>
<evidence type="ECO:0000313" key="3">
    <source>
        <dbReference type="Proteomes" id="UP001611339"/>
    </source>
</evidence>
<evidence type="ECO:0000259" key="1">
    <source>
        <dbReference type="SMART" id="SM00507"/>
    </source>
</evidence>
<dbReference type="Proteomes" id="UP001611339">
    <property type="component" value="Unassembled WGS sequence"/>
</dbReference>
<keyword evidence="2" id="KW-0540">Nuclease</keyword>
<dbReference type="GO" id="GO:0004519">
    <property type="term" value="F:endonuclease activity"/>
    <property type="evidence" value="ECO:0007669"/>
    <property type="project" value="UniProtKB-KW"/>
</dbReference>
<dbReference type="CDD" id="cd00085">
    <property type="entry name" value="HNHc"/>
    <property type="match status" value="1"/>
</dbReference>
<protein>
    <submittedName>
        <fullName evidence="2">HNH endonuclease</fullName>
    </submittedName>
</protein>
<proteinExistence type="predicted"/>
<feature type="domain" description="HNH nuclease" evidence="1">
    <location>
        <begin position="149"/>
        <end position="199"/>
    </location>
</feature>
<dbReference type="InterPro" id="IPR003615">
    <property type="entry name" value="HNH_nuc"/>
</dbReference>
<dbReference type="RefSeq" id="WP_398713531.1">
    <property type="nucleotide sequence ID" value="NZ_JBIRUI010000027.1"/>
</dbReference>
<dbReference type="InterPro" id="IPR002711">
    <property type="entry name" value="HNH"/>
</dbReference>
<sequence>MRYKIARAYLSARTLEASGLMYRSGNMLRRAENVSVSFARSWPGSKKGRMIIHIGKTTFRSNRNDQANFDESQKIQRHEPLQLLTHGDRTYWQFQDRFYWEDDHLTDADVYALLITRQQRERQRIDRARAMVAMGEEPRTAARGHIPDDVKQLVWQRDRGRCRRCGAVTELQYDHIIPVAMGGASTAENLQILCGPCNRRKAAGLTTY</sequence>
<evidence type="ECO:0000313" key="2">
    <source>
        <dbReference type="EMBL" id="MFI1718871.1"/>
    </source>
</evidence>
<name>A0ABW7UM71_9ACTN</name>
<dbReference type="Pfam" id="PF01844">
    <property type="entry name" value="HNH"/>
    <property type="match status" value="1"/>
</dbReference>
<comment type="caution">
    <text evidence="2">The sequence shown here is derived from an EMBL/GenBank/DDBJ whole genome shotgun (WGS) entry which is preliminary data.</text>
</comment>
<dbReference type="PANTHER" id="PTHR33877">
    <property type="entry name" value="SLL1193 PROTEIN"/>
    <property type="match status" value="1"/>
</dbReference>
<organism evidence="2 3">
    <name type="scientific">Streptomyces litmocidini</name>
    <dbReference type="NCBI Taxonomy" id="67318"/>
    <lineage>
        <taxon>Bacteria</taxon>
        <taxon>Bacillati</taxon>
        <taxon>Actinomycetota</taxon>
        <taxon>Actinomycetes</taxon>
        <taxon>Kitasatosporales</taxon>
        <taxon>Streptomycetaceae</taxon>
        <taxon>Streptomyces</taxon>
    </lineage>
</organism>
<keyword evidence="3" id="KW-1185">Reference proteome</keyword>
<dbReference type="EMBL" id="JBIRUI010000027">
    <property type="protein sequence ID" value="MFI1718871.1"/>
    <property type="molecule type" value="Genomic_DNA"/>
</dbReference>